<dbReference type="AlphaFoldDB" id="A0A1J1I072"/>
<reference evidence="1 2" key="1">
    <citation type="submission" date="2015-04" db="EMBL/GenBank/DDBJ databases">
        <authorList>
            <person name="Syromyatnikov M.Y."/>
            <person name="Popov V.N."/>
        </authorList>
    </citation>
    <scope>NUCLEOTIDE SEQUENCE [LARGE SCALE GENOMIC DNA]</scope>
</reference>
<gene>
    <name evidence="1" type="ORF">CLUMA_CG006730</name>
</gene>
<proteinExistence type="predicted"/>
<name>A0A1J1I072_9DIPT</name>
<evidence type="ECO:0000313" key="1">
    <source>
        <dbReference type="EMBL" id="CRK93186.1"/>
    </source>
</evidence>
<dbReference type="EMBL" id="CVRI01000037">
    <property type="protein sequence ID" value="CRK93186.1"/>
    <property type="molecule type" value="Genomic_DNA"/>
</dbReference>
<protein>
    <submittedName>
        <fullName evidence="1">CLUMA_CG006730, isoform A</fullName>
    </submittedName>
</protein>
<accession>A0A1J1I072</accession>
<keyword evidence="2" id="KW-1185">Reference proteome</keyword>
<evidence type="ECO:0000313" key="2">
    <source>
        <dbReference type="Proteomes" id="UP000183832"/>
    </source>
</evidence>
<organism evidence="1 2">
    <name type="scientific">Clunio marinus</name>
    <dbReference type="NCBI Taxonomy" id="568069"/>
    <lineage>
        <taxon>Eukaryota</taxon>
        <taxon>Metazoa</taxon>
        <taxon>Ecdysozoa</taxon>
        <taxon>Arthropoda</taxon>
        <taxon>Hexapoda</taxon>
        <taxon>Insecta</taxon>
        <taxon>Pterygota</taxon>
        <taxon>Neoptera</taxon>
        <taxon>Endopterygota</taxon>
        <taxon>Diptera</taxon>
        <taxon>Nematocera</taxon>
        <taxon>Chironomoidea</taxon>
        <taxon>Chironomidae</taxon>
        <taxon>Clunio</taxon>
    </lineage>
</organism>
<sequence length="78" mass="9278">MGRKGSRTLQHYDVKLFGKRFPPSPKWKLRTIFHRHDFNPFYNLDGTIESISHPKMHVHFLTPYSSTLKNVKQAFFES</sequence>
<dbReference type="Proteomes" id="UP000183832">
    <property type="component" value="Unassembled WGS sequence"/>
</dbReference>